<protein>
    <submittedName>
        <fullName evidence="1">DUF3108 domain-containing protein</fullName>
    </submittedName>
</protein>
<gene>
    <name evidence="1" type="ORF">FE785_03820</name>
</gene>
<proteinExistence type="predicted"/>
<reference evidence="1 2" key="1">
    <citation type="submission" date="2019-05" db="EMBL/GenBank/DDBJ databases">
        <title>Thiomicrorhabdus sediminis sp. nov, a novel sulfur-oxidizing bacterium isolated from coastal sediment.</title>
        <authorList>
            <person name="Liu X."/>
        </authorList>
    </citation>
    <scope>NUCLEOTIDE SEQUENCE [LARGE SCALE GENOMIC DNA]</scope>
    <source>
        <strain evidence="1 2">G1</strain>
    </source>
</reference>
<dbReference type="EMBL" id="CP040602">
    <property type="protein sequence ID" value="QCU89827.1"/>
    <property type="molecule type" value="Genomic_DNA"/>
</dbReference>
<dbReference type="KEGG" id="thig:FE785_03820"/>
<evidence type="ECO:0000313" key="1">
    <source>
        <dbReference type="EMBL" id="QCU89827.1"/>
    </source>
</evidence>
<evidence type="ECO:0000313" key="2">
    <source>
        <dbReference type="Proteomes" id="UP000304864"/>
    </source>
</evidence>
<sequence>MLIVNNKGFSSTESVMDLFTSARTHHSNIRPSISNLMPGLLFSALMLFQHQAAAQSIQDFQAKFHVEAMGMNLGIAKHQWQCKQENCFLISDAKPSGLAALFFTDSSLETVSFKQSEKQLLWQGYRKVGFSEKNGTKTQKITELKLNQDTVVCPQKNKQWPVKEKMFDALSIGYAVWHAKLNRQSLDHFVLIDPNFQTELKLQSKNNNARIALDFGEDNMDAVKYHFVSPKADIELWLLPEFNYFPGKVRIKNQENKTLTLSLAEPPKPL</sequence>
<dbReference type="AlphaFoldDB" id="A0A4P9K6F6"/>
<organism evidence="1 2">
    <name type="scientific">Thiomicrorhabdus sediminis</name>
    <dbReference type="NCBI Taxonomy" id="2580412"/>
    <lineage>
        <taxon>Bacteria</taxon>
        <taxon>Pseudomonadati</taxon>
        <taxon>Pseudomonadota</taxon>
        <taxon>Gammaproteobacteria</taxon>
        <taxon>Thiotrichales</taxon>
        <taxon>Piscirickettsiaceae</taxon>
        <taxon>Thiomicrorhabdus</taxon>
    </lineage>
</organism>
<name>A0A4P9K6F6_9GAMM</name>
<dbReference type="Proteomes" id="UP000304864">
    <property type="component" value="Chromosome"/>
</dbReference>
<keyword evidence="2" id="KW-1185">Reference proteome</keyword>
<accession>A0A4P9K6F6</accession>
<dbReference type="OrthoDB" id="5615141at2"/>